<reference evidence="2" key="2">
    <citation type="submission" date="2022-01" db="EMBL/GenBank/DDBJ databases">
        <authorList>
            <person name="Yamashiro T."/>
            <person name="Shiraishi A."/>
            <person name="Satake H."/>
            <person name="Nakayama K."/>
        </authorList>
    </citation>
    <scope>NUCLEOTIDE SEQUENCE</scope>
</reference>
<evidence type="ECO:0000313" key="3">
    <source>
        <dbReference type="Proteomes" id="UP001151760"/>
    </source>
</evidence>
<evidence type="ECO:0000313" key="2">
    <source>
        <dbReference type="EMBL" id="GJT03087.1"/>
    </source>
</evidence>
<evidence type="ECO:0000256" key="1">
    <source>
        <dbReference type="SAM" id="MobiDB-lite"/>
    </source>
</evidence>
<dbReference type="Proteomes" id="UP001151760">
    <property type="component" value="Unassembled WGS sequence"/>
</dbReference>
<sequence length="432" mass="50118">MGNLETGNEKMQTPIPTPPRSFRNYLSSDKATFVELTDNHDTISVVLRTSDLPRILKKSNDALHVAVPKISISATNDHLKDTFLKIISQDLATRVPKMFEDLFKQHMESIASNVRSSSKASIASIYDLQHRLYMKMKRNIQSQIDDSVIWGELQDKFGTYLVSPSTCRPHVSRHRNQDDHLNDNPEGEKKSKKQKSTIGSSSVNVTTSSTLTSSKSKVVHKPRTYATQPPIPAYNETWSKVHDINDGVNILEEANTKFIAGIQDQLKCSKDVQQIQILQQDICSTKISSSLNEAKKYILLLHKIHATSFLEDDLEELLKRWVRKVFINFHVSSRLFVHHWNSNWARMYNWQCVSKTRSDPDELFTNRKIVDILSVRHHEVHWHEQIDEVIVQRNNDKFYSFIESDFKYLNKNNIEDMCYICLRRRNDTPEYK</sequence>
<dbReference type="EMBL" id="BQNB010012398">
    <property type="protein sequence ID" value="GJT03087.1"/>
    <property type="molecule type" value="Genomic_DNA"/>
</dbReference>
<proteinExistence type="predicted"/>
<feature type="compositionally biased region" description="Polar residues" evidence="1">
    <location>
        <begin position="1"/>
        <end position="11"/>
    </location>
</feature>
<feature type="region of interest" description="Disordered" evidence="1">
    <location>
        <begin position="1"/>
        <end position="20"/>
    </location>
</feature>
<gene>
    <name evidence="2" type="ORF">Tco_0824256</name>
</gene>
<keyword evidence="3" id="KW-1185">Reference proteome</keyword>
<feature type="compositionally biased region" description="Low complexity" evidence="1">
    <location>
        <begin position="200"/>
        <end position="216"/>
    </location>
</feature>
<organism evidence="2 3">
    <name type="scientific">Tanacetum coccineum</name>
    <dbReference type="NCBI Taxonomy" id="301880"/>
    <lineage>
        <taxon>Eukaryota</taxon>
        <taxon>Viridiplantae</taxon>
        <taxon>Streptophyta</taxon>
        <taxon>Embryophyta</taxon>
        <taxon>Tracheophyta</taxon>
        <taxon>Spermatophyta</taxon>
        <taxon>Magnoliopsida</taxon>
        <taxon>eudicotyledons</taxon>
        <taxon>Gunneridae</taxon>
        <taxon>Pentapetalae</taxon>
        <taxon>asterids</taxon>
        <taxon>campanulids</taxon>
        <taxon>Asterales</taxon>
        <taxon>Asteraceae</taxon>
        <taxon>Asteroideae</taxon>
        <taxon>Anthemideae</taxon>
        <taxon>Anthemidinae</taxon>
        <taxon>Tanacetum</taxon>
    </lineage>
</organism>
<feature type="compositionally biased region" description="Basic and acidic residues" evidence="1">
    <location>
        <begin position="175"/>
        <end position="189"/>
    </location>
</feature>
<accession>A0ABQ5ANL5</accession>
<name>A0ABQ5ANL5_9ASTR</name>
<protein>
    <submittedName>
        <fullName evidence="2">Uncharacterized protein</fullName>
    </submittedName>
</protein>
<comment type="caution">
    <text evidence="2">The sequence shown here is derived from an EMBL/GenBank/DDBJ whole genome shotgun (WGS) entry which is preliminary data.</text>
</comment>
<feature type="region of interest" description="Disordered" evidence="1">
    <location>
        <begin position="167"/>
        <end position="222"/>
    </location>
</feature>
<reference evidence="2" key="1">
    <citation type="journal article" date="2022" name="Int. J. Mol. Sci.">
        <title>Draft Genome of Tanacetum Coccineum: Genomic Comparison of Closely Related Tanacetum-Family Plants.</title>
        <authorList>
            <person name="Yamashiro T."/>
            <person name="Shiraishi A."/>
            <person name="Nakayama K."/>
            <person name="Satake H."/>
        </authorList>
    </citation>
    <scope>NUCLEOTIDE SEQUENCE</scope>
</reference>